<dbReference type="AlphaFoldDB" id="A0A835D4Y4"/>
<dbReference type="Pfam" id="PF00582">
    <property type="entry name" value="Usp"/>
    <property type="match status" value="1"/>
</dbReference>
<dbReference type="PANTHER" id="PTHR46553:SF3">
    <property type="entry name" value="ADENINE NUCLEOTIDE ALPHA HYDROLASES-LIKE SUPERFAMILY PROTEIN"/>
    <property type="match status" value="1"/>
</dbReference>
<proteinExistence type="predicted"/>
<dbReference type="InterPro" id="IPR014729">
    <property type="entry name" value="Rossmann-like_a/b/a_fold"/>
</dbReference>
<feature type="domain" description="UspA" evidence="1">
    <location>
        <begin position="6"/>
        <end position="132"/>
    </location>
</feature>
<dbReference type="Proteomes" id="UP000655225">
    <property type="component" value="Unassembled WGS sequence"/>
</dbReference>
<evidence type="ECO:0000313" key="2">
    <source>
        <dbReference type="EMBL" id="KAF8390798.1"/>
    </source>
</evidence>
<protein>
    <recommendedName>
        <fullName evidence="1">UspA domain-containing protein</fullName>
    </recommendedName>
</protein>
<name>A0A835D4Y4_TETSI</name>
<gene>
    <name evidence="2" type="ORF">HHK36_025326</name>
</gene>
<sequence>MESVKKVVVVGVDNSKESLYSLEWTLDHLLSPGDSEYPFKLVLVHVKIPALSVLKFAGPGVGDVLPLVEADLKKTAAVTVEKAKELCQKRSVSDFDVEVSEGDARNILCEAVEKHHADMLVVGSHGYGAFKRYPNFS</sequence>
<dbReference type="CDD" id="cd23659">
    <property type="entry name" value="USP_At3g01520-like"/>
    <property type="match status" value="1"/>
</dbReference>
<dbReference type="OrthoDB" id="843225at2759"/>
<dbReference type="Gene3D" id="3.40.50.620">
    <property type="entry name" value="HUPs"/>
    <property type="match status" value="1"/>
</dbReference>
<comment type="caution">
    <text evidence="2">The sequence shown here is derived from an EMBL/GenBank/DDBJ whole genome shotgun (WGS) entry which is preliminary data.</text>
</comment>
<dbReference type="OMA" id="DICERRS"/>
<keyword evidence="3" id="KW-1185">Reference proteome</keyword>
<evidence type="ECO:0000259" key="1">
    <source>
        <dbReference type="Pfam" id="PF00582"/>
    </source>
</evidence>
<organism evidence="2 3">
    <name type="scientific">Tetracentron sinense</name>
    <name type="common">Spur-leaf</name>
    <dbReference type="NCBI Taxonomy" id="13715"/>
    <lineage>
        <taxon>Eukaryota</taxon>
        <taxon>Viridiplantae</taxon>
        <taxon>Streptophyta</taxon>
        <taxon>Embryophyta</taxon>
        <taxon>Tracheophyta</taxon>
        <taxon>Spermatophyta</taxon>
        <taxon>Magnoliopsida</taxon>
        <taxon>Trochodendrales</taxon>
        <taxon>Trochodendraceae</taxon>
        <taxon>Tetracentron</taxon>
    </lineage>
</organism>
<evidence type="ECO:0000313" key="3">
    <source>
        <dbReference type="Proteomes" id="UP000655225"/>
    </source>
</evidence>
<dbReference type="InterPro" id="IPR006016">
    <property type="entry name" value="UspA"/>
</dbReference>
<dbReference type="PANTHER" id="PTHR46553">
    <property type="entry name" value="ADENINE NUCLEOTIDE ALPHA HYDROLASES-LIKE SUPERFAMILY PROTEIN"/>
    <property type="match status" value="1"/>
</dbReference>
<accession>A0A835D4Y4</accession>
<dbReference type="EMBL" id="JABCRI010000018">
    <property type="protein sequence ID" value="KAF8390798.1"/>
    <property type="molecule type" value="Genomic_DNA"/>
</dbReference>
<reference evidence="2 3" key="1">
    <citation type="submission" date="2020-04" db="EMBL/GenBank/DDBJ databases">
        <title>Plant Genome Project.</title>
        <authorList>
            <person name="Zhang R.-G."/>
        </authorList>
    </citation>
    <scope>NUCLEOTIDE SEQUENCE [LARGE SCALE GENOMIC DNA]</scope>
    <source>
        <strain evidence="2">YNK0</strain>
        <tissue evidence="2">Leaf</tissue>
    </source>
</reference>
<dbReference type="SUPFAM" id="SSF52402">
    <property type="entry name" value="Adenine nucleotide alpha hydrolases-like"/>
    <property type="match status" value="1"/>
</dbReference>